<feature type="domain" description="Bacteriophage T5 Orf172 DNA-binding" evidence="2">
    <location>
        <begin position="12"/>
        <end position="91"/>
    </location>
</feature>
<dbReference type="EMBL" id="WJXO01000001">
    <property type="protein sequence ID" value="MRN39035.1"/>
    <property type="molecule type" value="Genomic_DNA"/>
</dbReference>
<dbReference type="RefSeq" id="WP_095502753.1">
    <property type="nucleotide sequence ID" value="NZ_WJXO01000001.1"/>
</dbReference>
<proteinExistence type="predicted"/>
<keyword evidence="1" id="KW-0472">Membrane</keyword>
<dbReference type="SMART" id="SM00974">
    <property type="entry name" value="T5orf172"/>
    <property type="match status" value="1"/>
</dbReference>
<keyword evidence="1" id="KW-1133">Transmembrane helix</keyword>
<dbReference type="Pfam" id="PF10544">
    <property type="entry name" value="T5orf172"/>
    <property type="match status" value="1"/>
</dbReference>
<evidence type="ECO:0000313" key="4">
    <source>
        <dbReference type="Proteomes" id="UP000486297"/>
    </source>
</evidence>
<evidence type="ECO:0000256" key="1">
    <source>
        <dbReference type="SAM" id="Phobius"/>
    </source>
</evidence>
<gene>
    <name evidence="3" type="ORF">GJU80_11245</name>
</gene>
<keyword evidence="4" id="KW-1185">Reference proteome</keyword>
<evidence type="ECO:0000259" key="2">
    <source>
        <dbReference type="SMART" id="SM00974"/>
    </source>
</evidence>
<dbReference type="Proteomes" id="UP000486297">
    <property type="component" value="Unassembled WGS sequence"/>
</dbReference>
<name>A0A7X2GZX3_9NEIS</name>
<protein>
    <recommendedName>
        <fullName evidence="2">Bacteriophage T5 Orf172 DNA-binding domain-containing protein</fullName>
    </recommendedName>
</protein>
<comment type="caution">
    <text evidence="3">The sequence shown here is derived from an EMBL/GenBank/DDBJ whole genome shotgun (WGS) entry which is preliminary data.</text>
</comment>
<feature type="transmembrane region" description="Helical" evidence="1">
    <location>
        <begin position="134"/>
        <end position="152"/>
    </location>
</feature>
<organism evidence="3 4">
    <name type="scientific">Neisseria brasiliensis</name>
    <dbReference type="NCBI Taxonomy" id="2666100"/>
    <lineage>
        <taxon>Bacteria</taxon>
        <taxon>Pseudomonadati</taxon>
        <taxon>Pseudomonadota</taxon>
        <taxon>Betaproteobacteria</taxon>
        <taxon>Neisseriales</taxon>
        <taxon>Neisseriaceae</taxon>
        <taxon>Neisseria</taxon>
    </lineage>
</organism>
<dbReference type="AlphaFoldDB" id="A0A7X2GZX3"/>
<accession>A0A7X2GZX3</accession>
<reference evidence="3" key="1">
    <citation type="journal article" name="Emerg. Infect. Dis.">
        <title>Two cases of a newly characterized neisseria species.</title>
        <authorList>
            <person name="Mustapha M."/>
            <person name="Lemos A.P.S."/>
            <person name="Harrison L.H."/>
            <person name="Vantyne D."/>
            <person name="Sacchi C.T."/>
        </authorList>
    </citation>
    <scope>NUCLEOTIDE SEQUENCE</scope>
    <source>
        <strain evidence="3">N.95.16</strain>
    </source>
</reference>
<evidence type="ECO:0000313" key="3">
    <source>
        <dbReference type="EMBL" id="MRN39035.1"/>
    </source>
</evidence>
<dbReference type="InterPro" id="IPR018306">
    <property type="entry name" value="Phage_T5_Orf172_DNA-bd"/>
</dbReference>
<sequence length="272" mass="30644">MKQGWVYVLTNQGMPGLIKIGFTKNLPQERARALYSTGVAYPFEVAYQVRCHQYPQVEREVHARLSDKRVNGGREFFACSVEEAAQVIRQCAGKNLISAQDLRTGEVWQNKPVNKPSEKINVQTASHHWRIRHYLIGGGLVLAIVWLAWLGFRGADETVELSEAKQVIGYVPGKIGKEDINIRACSSTECSVISVLPANQKIQIKPNTRTAKNWVYAEFQGDVCYPEHYERGQGCRSWAQNNIVEGWVYANNLAGQNTKPAKRSDSLFDSLF</sequence>
<keyword evidence="1" id="KW-0812">Transmembrane</keyword>